<gene>
    <name evidence="4" type="primary">LOC117650573</name>
</gene>
<sequence length="283" mass="32162">MAPSRERLTVVVACLCIAVECAYAKVQAEDSDSVEDSDSEESMGNRIRDTFRSLAGGLDEEGLPPMDPVVMRDLAFCRGYGAVRANIEFPFSTLAGVSDVDAVSNIRCTPGASLLEFHTHHDRLVQDGQYNLTGSFADVFAVGKGGAHIVLRDVTIAHRLQWRRARGELRVKEYRGSVAPRDMTVRYDNLRAESRDVLLDECRRQYHDVDVNKYFNANWEALYDSLSQSVDISFSLVFREYMEVVLRAVEPFLRHCEGRDLDDDLDDNREDRDDERGDEEFEY</sequence>
<dbReference type="PANTHER" id="PTHR11008:SF32">
    <property type="entry name" value="CIRCADIAN CLOCK-CONTROLLED PROTEIN DAYWAKE-RELATED"/>
    <property type="match status" value="1"/>
</dbReference>
<dbReference type="SMART" id="SM00700">
    <property type="entry name" value="JHBP"/>
    <property type="match status" value="1"/>
</dbReference>
<dbReference type="GO" id="GO:0005615">
    <property type="term" value="C:extracellular space"/>
    <property type="evidence" value="ECO:0007669"/>
    <property type="project" value="TreeGrafter"/>
</dbReference>
<dbReference type="InterPro" id="IPR010562">
    <property type="entry name" value="Haemolymph_juvenile_hormone-bd"/>
</dbReference>
<dbReference type="Proteomes" id="UP000515158">
    <property type="component" value="Unplaced"/>
</dbReference>
<evidence type="ECO:0000256" key="2">
    <source>
        <dbReference type="SAM" id="SignalP"/>
    </source>
</evidence>
<proteinExistence type="predicted"/>
<dbReference type="RefSeq" id="XP_034249991.1">
    <property type="nucleotide sequence ID" value="XM_034394100.1"/>
</dbReference>
<organism evidence="4">
    <name type="scientific">Thrips palmi</name>
    <name type="common">Melon thrips</name>
    <dbReference type="NCBI Taxonomy" id="161013"/>
    <lineage>
        <taxon>Eukaryota</taxon>
        <taxon>Metazoa</taxon>
        <taxon>Ecdysozoa</taxon>
        <taxon>Arthropoda</taxon>
        <taxon>Hexapoda</taxon>
        <taxon>Insecta</taxon>
        <taxon>Pterygota</taxon>
        <taxon>Neoptera</taxon>
        <taxon>Paraneoptera</taxon>
        <taxon>Thysanoptera</taxon>
        <taxon>Terebrantia</taxon>
        <taxon>Thripoidea</taxon>
        <taxon>Thripidae</taxon>
        <taxon>Thrips</taxon>
    </lineage>
</organism>
<name>A0A6P8ZZ11_THRPL</name>
<feature type="signal peptide" evidence="2">
    <location>
        <begin position="1"/>
        <end position="24"/>
    </location>
</feature>
<dbReference type="PANTHER" id="PTHR11008">
    <property type="entry name" value="PROTEIN TAKEOUT-LIKE PROTEIN"/>
    <property type="match status" value="1"/>
</dbReference>
<feature type="region of interest" description="Disordered" evidence="1">
    <location>
        <begin position="263"/>
        <end position="283"/>
    </location>
</feature>
<evidence type="ECO:0000313" key="4">
    <source>
        <dbReference type="RefSeq" id="XP_034249991.1"/>
    </source>
</evidence>
<dbReference type="Gene3D" id="3.15.10.30">
    <property type="entry name" value="Haemolymph juvenile hormone binding protein"/>
    <property type="match status" value="1"/>
</dbReference>
<evidence type="ECO:0000313" key="3">
    <source>
        <dbReference type="Proteomes" id="UP000515158"/>
    </source>
</evidence>
<dbReference type="GeneID" id="117650573"/>
<keyword evidence="3" id="KW-1185">Reference proteome</keyword>
<feature type="chain" id="PRO_5028169157" evidence="2">
    <location>
        <begin position="25"/>
        <end position="283"/>
    </location>
</feature>
<accession>A0A6P8ZZ11</accession>
<dbReference type="AlphaFoldDB" id="A0A6P8ZZ11"/>
<dbReference type="OrthoDB" id="10449150at2759"/>
<keyword evidence="2" id="KW-0732">Signal</keyword>
<evidence type="ECO:0000256" key="1">
    <source>
        <dbReference type="SAM" id="MobiDB-lite"/>
    </source>
</evidence>
<dbReference type="InterPro" id="IPR038606">
    <property type="entry name" value="To_sf"/>
</dbReference>
<reference evidence="4" key="1">
    <citation type="submission" date="2025-08" db="UniProtKB">
        <authorList>
            <consortium name="RefSeq"/>
        </authorList>
    </citation>
    <scope>IDENTIFICATION</scope>
    <source>
        <tissue evidence="4">Total insect</tissue>
    </source>
</reference>
<protein>
    <submittedName>
        <fullName evidence="4">Uncharacterized protein LOC117650573 isoform X2</fullName>
    </submittedName>
</protein>
<dbReference type="Pfam" id="PF06585">
    <property type="entry name" value="JHBP"/>
    <property type="match status" value="1"/>
</dbReference>